<dbReference type="HOGENOM" id="CLU_2436707_0_0_9"/>
<organism evidence="3 4">
    <name type="scientific">Halanaerobium hydrogeniformans</name>
    <name type="common">Halanaerobium sp. (strain sapolanicus)</name>
    <dbReference type="NCBI Taxonomy" id="656519"/>
    <lineage>
        <taxon>Bacteria</taxon>
        <taxon>Bacillati</taxon>
        <taxon>Bacillota</taxon>
        <taxon>Clostridia</taxon>
        <taxon>Halanaerobiales</taxon>
        <taxon>Halanaerobiaceae</taxon>
        <taxon>Halanaerobium</taxon>
    </lineage>
</organism>
<evidence type="ECO:0000256" key="1">
    <source>
        <dbReference type="SAM" id="Coils"/>
    </source>
</evidence>
<feature type="transmembrane region" description="Helical" evidence="2">
    <location>
        <begin position="33"/>
        <end position="52"/>
    </location>
</feature>
<evidence type="ECO:0000313" key="3">
    <source>
        <dbReference type="EMBL" id="ADQ14363.1"/>
    </source>
</evidence>
<dbReference type="KEGG" id="has:Halsa_0917"/>
<keyword evidence="2" id="KW-0812">Transmembrane</keyword>
<name>E4RPZ6_HALHG</name>
<keyword evidence="2" id="KW-1133">Transmembrane helix</keyword>
<dbReference type="EMBL" id="CP002304">
    <property type="protein sequence ID" value="ADQ14363.1"/>
    <property type="molecule type" value="Genomic_DNA"/>
</dbReference>
<gene>
    <name evidence="3" type="ordered locus">Halsa_0917</name>
</gene>
<proteinExistence type="predicted"/>
<accession>E4RPZ6</accession>
<feature type="transmembrane region" description="Helical" evidence="2">
    <location>
        <begin position="9"/>
        <end position="27"/>
    </location>
</feature>
<dbReference type="AlphaFoldDB" id="E4RPZ6"/>
<keyword evidence="1" id="KW-0175">Coiled coil</keyword>
<protein>
    <submittedName>
        <fullName evidence="3">Uncharacterized protein</fullName>
    </submittedName>
</protein>
<reference evidence="3 4" key="2">
    <citation type="journal article" date="2011" name="J. Bacteriol.">
        <title>Complete Genome Sequence of the Haloalkaliphilic, Hydrogen Producing Halanaerobium hydrogenoformans.</title>
        <authorList>
            <person name="Brown S.D."/>
            <person name="Begemann M.B."/>
            <person name="Mormile M.R."/>
            <person name="Wall J.D."/>
            <person name="Han C.S."/>
            <person name="Goodwin L.A."/>
            <person name="Pitluck S."/>
            <person name="Land M.L."/>
            <person name="Hauser L.J."/>
            <person name="Elias D.A."/>
        </authorList>
    </citation>
    <scope>NUCLEOTIDE SEQUENCE [LARGE SCALE GENOMIC DNA]</scope>
    <source>
        <strain evidence="4">sapolanicus</strain>
    </source>
</reference>
<dbReference type="Proteomes" id="UP000007434">
    <property type="component" value="Chromosome"/>
</dbReference>
<dbReference type="RefSeq" id="WP_013405453.1">
    <property type="nucleotide sequence ID" value="NC_014654.1"/>
</dbReference>
<reference evidence="3 4" key="1">
    <citation type="submission" date="2010-11" db="EMBL/GenBank/DDBJ databases">
        <title>Complete sequence of Halanaerobium sp. sapolanicus.</title>
        <authorList>
            <consortium name="US DOE Joint Genome Institute"/>
            <person name="Lucas S."/>
            <person name="Copeland A."/>
            <person name="Lapidus A."/>
            <person name="Cheng J.-F."/>
            <person name="Bruce D."/>
            <person name="Goodwin L."/>
            <person name="Pitluck S."/>
            <person name="Davenport K."/>
            <person name="Detter J.C."/>
            <person name="Han C."/>
            <person name="Tapia R."/>
            <person name="Land M."/>
            <person name="Hauser L."/>
            <person name="Jeffries C."/>
            <person name="Kyrpides N."/>
            <person name="Ivanova N."/>
            <person name="Mikhailova N."/>
            <person name="Begemann M.B."/>
            <person name="Mormile M.R."/>
            <person name="Wall J.D."/>
            <person name="Elias D.A."/>
            <person name="Woyke T."/>
        </authorList>
    </citation>
    <scope>NUCLEOTIDE SEQUENCE [LARGE SCALE GENOMIC DNA]</scope>
    <source>
        <strain evidence="4">sapolanicus</strain>
    </source>
</reference>
<evidence type="ECO:0000256" key="2">
    <source>
        <dbReference type="SAM" id="Phobius"/>
    </source>
</evidence>
<dbReference type="OrthoDB" id="2112513at2"/>
<evidence type="ECO:0000313" key="4">
    <source>
        <dbReference type="Proteomes" id="UP000007434"/>
    </source>
</evidence>
<sequence length="90" mass="10180">MFIAQHKSQLSYALGFLTAFAFSISYIKFGLEYALLALLAGLVIFEIFNYFFGSTPDIIVMGVDSEEDIMKTLKKSLNKAVQEKKEENNK</sequence>
<keyword evidence="4" id="KW-1185">Reference proteome</keyword>
<feature type="coiled-coil region" evidence="1">
    <location>
        <begin position="63"/>
        <end position="90"/>
    </location>
</feature>
<keyword evidence="2" id="KW-0472">Membrane</keyword>
<dbReference type="STRING" id="656519.Halsa_0917"/>